<keyword evidence="6" id="KW-1185">Reference proteome</keyword>
<name>A0A8B9FFG8_9PSIT</name>
<keyword evidence="4" id="KW-1133">Transmembrane helix</keyword>
<evidence type="ECO:0000256" key="3">
    <source>
        <dbReference type="SAM" id="MobiDB-lite"/>
    </source>
</evidence>
<evidence type="ECO:0000313" key="6">
    <source>
        <dbReference type="Proteomes" id="UP000694522"/>
    </source>
</evidence>
<sequence>MQTNGAPQLEVKSKKSLTFLRGWSRFFVLLTVLVTVEQSLLVLTLLCLFRYKPTSEVGAFYENPSRLRAHGVQRCLHLPRRSPQHPERVRKMTCPLRCPCCWCVNQAQKLLSTGWDSFKVLHRYRHILGLWQPDIGPYGGLLNVVVDGLFIIGWMYLPPHDPHVDDPMRFKPLFRIHLMERKAATVECMYGHKGPHNGHIQVVKKDEFSTKCNQTDHHRMSGGRQEEFRTWLREEWGRTLEDIFHEHMQELILMKFIYTSQYDNCLTYRRIYLPPSSPDDLIKPGLFKGTYGSHGLEIVMLSFHGKKAKGTKITGDPNIPAGQQTVEIDLAHPLQLPDIESLRDFSELSRIVLEVQEQVRREEQEQEHRQEEEDPSQPAAKPLGGEGAEGEDNAAGAEGSTQDKAPASQPFVLPMGVISRNEDYPRTCRICYYGTGLIAGHGFTSPERTPGVFVLFDDDRFGFIWLELKSFSLYSRIKVAFQNAEAPSREAFDEMLKNIQSLAT</sequence>
<dbReference type="GO" id="GO:0016567">
    <property type="term" value="P:protein ubiquitination"/>
    <property type="evidence" value="ECO:0007669"/>
    <property type="project" value="UniProtKB-UniPathway"/>
</dbReference>
<dbReference type="UniPathway" id="UPA00143"/>
<dbReference type="AlphaFoldDB" id="A0A8B9FFG8"/>
<feature type="compositionally biased region" description="Basic and acidic residues" evidence="3">
    <location>
        <begin position="359"/>
        <end position="371"/>
    </location>
</feature>
<evidence type="ECO:0000256" key="4">
    <source>
        <dbReference type="SAM" id="Phobius"/>
    </source>
</evidence>
<dbReference type="Ensembl" id="ENSACOT00000006454.1">
    <property type="protein sequence ID" value="ENSACOP00000006226.1"/>
    <property type="gene ID" value="ENSACOG00000004358.1"/>
</dbReference>
<feature type="transmembrane region" description="Helical" evidence="4">
    <location>
        <begin position="26"/>
        <end position="49"/>
    </location>
</feature>
<reference evidence="5" key="2">
    <citation type="submission" date="2025-09" db="UniProtKB">
        <authorList>
            <consortium name="Ensembl"/>
        </authorList>
    </citation>
    <scope>IDENTIFICATION</scope>
</reference>
<dbReference type="Pfam" id="PF12014">
    <property type="entry name" value="Cyclin_D1_bind"/>
    <property type="match status" value="1"/>
</dbReference>
<dbReference type="GO" id="GO:0031146">
    <property type="term" value="P:SCF-dependent proteasomal ubiquitin-dependent protein catabolic process"/>
    <property type="evidence" value="ECO:0007669"/>
    <property type="project" value="TreeGrafter"/>
</dbReference>
<accession>A0A8B9FFG8</accession>
<keyword evidence="4" id="KW-0472">Membrane</keyword>
<reference evidence="5" key="1">
    <citation type="submission" date="2025-08" db="UniProtKB">
        <authorList>
            <consortium name="Ensembl"/>
        </authorList>
    </citation>
    <scope>IDENTIFICATION</scope>
</reference>
<keyword evidence="2" id="KW-0833">Ubl conjugation pathway</keyword>
<organism evidence="5 6">
    <name type="scientific">Amazona collaria</name>
    <name type="common">yellow-billed parrot</name>
    <dbReference type="NCBI Taxonomy" id="241587"/>
    <lineage>
        <taxon>Eukaryota</taxon>
        <taxon>Metazoa</taxon>
        <taxon>Chordata</taxon>
        <taxon>Craniata</taxon>
        <taxon>Vertebrata</taxon>
        <taxon>Euteleostomi</taxon>
        <taxon>Archelosauria</taxon>
        <taxon>Archosauria</taxon>
        <taxon>Dinosauria</taxon>
        <taxon>Saurischia</taxon>
        <taxon>Theropoda</taxon>
        <taxon>Coelurosauria</taxon>
        <taxon>Aves</taxon>
        <taxon>Neognathae</taxon>
        <taxon>Neoaves</taxon>
        <taxon>Telluraves</taxon>
        <taxon>Australaves</taxon>
        <taxon>Psittaciformes</taxon>
        <taxon>Psittacidae</taxon>
        <taxon>Amazona</taxon>
    </lineage>
</organism>
<evidence type="ECO:0000313" key="5">
    <source>
        <dbReference type="Ensembl" id="ENSACOP00000006226.1"/>
    </source>
</evidence>
<dbReference type="PANTHER" id="PTHR10706:SF130">
    <property type="entry name" value="F-BOX ONLY PROTEIN 31"/>
    <property type="match status" value="1"/>
</dbReference>
<feature type="region of interest" description="Disordered" evidence="3">
    <location>
        <begin position="359"/>
        <end position="408"/>
    </location>
</feature>
<evidence type="ECO:0000256" key="1">
    <source>
        <dbReference type="ARBA" id="ARBA00004906"/>
    </source>
</evidence>
<keyword evidence="4" id="KW-0812">Transmembrane</keyword>
<evidence type="ECO:0000256" key="2">
    <source>
        <dbReference type="ARBA" id="ARBA00022786"/>
    </source>
</evidence>
<protein>
    <submittedName>
        <fullName evidence="5">F-box protein 31</fullName>
    </submittedName>
</protein>
<feature type="transmembrane region" description="Helical" evidence="4">
    <location>
        <begin position="135"/>
        <end position="157"/>
    </location>
</feature>
<dbReference type="InterPro" id="IPR045048">
    <property type="entry name" value="FBXO31/39"/>
</dbReference>
<proteinExistence type="predicted"/>
<dbReference type="PANTHER" id="PTHR10706">
    <property type="entry name" value="F-BOX FAMILY PROTEIN"/>
    <property type="match status" value="1"/>
</dbReference>
<dbReference type="GO" id="GO:0019005">
    <property type="term" value="C:SCF ubiquitin ligase complex"/>
    <property type="evidence" value="ECO:0007669"/>
    <property type="project" value="TreeGrafter"/>
</dbReference>
<dbReference type="Proteomes" id="UP000694522">
    <property type="component" value="Unplaced"/>
</dbReference>
<comment type="pathway">
    <text evidence="1">Protein modification; protein ubiquitination.</text>
</comment>